<protein>
    <submittedName>
        <fullName evidence="3">Tetratricopeptide repeat protein</fullName>
    </submittedName>
</protein>
<dbReference type="Gene3D" id="2.130.10.10">
    <property type="entry name" value="YVTN repeat-like/Quinoprotein amine dehydrogenase"/>
    <property type="match status" value="1"/>
</dbReference>
<dbReference type="RefSeq" id="WP_343334942.1">
    <property type="nucleotide sequence ID" value="NZ_JAPOHD010000061.1"/>
</dbReference>
<dbReference type="InterPro" id="IPR019734">
    <property type="entry name" value="TPR_rpt"/>
</dbReference>
<dbReference type="Pfam" id="PF13174">
    <property type="entry name" value="TPR_6"/>
    <property type="match status" value="1"/>
</dbReference>
<accession>A0A9X3FA26</accession>
<comment type="similarity">
    <text evidence="1">Belongs to the TolB family.</text>
</comment>
<keyword evidence="2" id="KW-0732">Signal</keyword>
<gene>
    <name evidence="3" type="ORF">OU798_19865</name>
</gene>
<comment type="caution">
    <text evidence="3">The sequence shown here is derived from an EMBL/GenBank/DDBJ whole genome shotgun (WGS) entry which is preliminary data.</text>
</comment>
<keyword evidence="4" id="KW-1185">Reference proteome</keyword>
<feature type="signal peptide" evidence="2">
    <location>
        <begin position="1"/>
        <end position="20"/>
    </location>
</feature>
<dbReference type="PANTHER" id="PTHR36842">
    <property type="entry name" value="PROTEIN TOLB HOMOLOG"/>
    <property type="match status" value="1"/>
</dbReference>
<dbReference type="Pfam" id="PF07676">
    <property type="entry name" value="PD40"/>
    <property type="match status" value="8"/>
</dbReference>
<evidence type="ECO:0000256" key="2">
    <source>
        <dbReference type="SAM" id="SignalP"/>
    </source>
</evidence>
<dbReference type="Proteomes" id="UP001145087">
    <property type="component" value="Unassembled WGS sequence"/>
</dbReference>
<dbReference type="InterPro" id="IPR011990">
    <property type="entry name" value="TPR-like_helical_dom_sf"/>
</dbReference>
<proteinExistence type="inferred from homology"/>
<reference evidence="3" key="1">
    <citation type="submission" date="2022-11" db="EMBL/GenBank/DDBJ databases">
        <title>Marilongibacter aestuarii gen. nov., sp. nov., isolated from tidal flat sediment.</title>
        <authorList>
            <person name="Jiayan W."/>
        </authorList>
    </citation>
    <scope>NUCLEOTIDE SEQUENCE</scope>
    <source>
        <strain evidence="3">Z1-6</strain>
    </source>
</reference>
<organism evidence="3 4">
    <name type="scientific">Draconibacterium aestuarii</name>
    <dbReference type="NCBI Taxonomy" id="2998507"/>
    <lineage>
        <taxon>Bacteria</taxon>
        <taxon>Pseudomonadati</taxon>
        <taxon>Bacteroidota</taxon>
        <taxon>Bacteroidia</taxon>
        <taxon>Marinilabiliales</taxon>
        <taxon>Prolixibacteraceae</taxon>
        <taxon>Draconibacterium</taxon>
    </lineage>
</organism>
<evidence type="ECO:0000313" key="4">
    <source>
        <dbReference type="Proteomes" id="UP001145087"/>
    </source>
</evidence>
<dbReference type="Gene3D" id="2.120.10.60">
    <property type="entry name" value="Tricorn protease N-terminal domain"/>
    <property type="match status" value="1"/>
</dbReference>
<feature type="chain" id="PRO_5040862643" evidence="2">
    <location>
        <begin position="21"/>
        <end position="710"/>
    </location>
</feature>
<dbReference type="AlphaFoldDB" id="A0A9X3FA26"/>
<evidence type="ECO:0000256" key="1">
    <source>
        <dbReference type="ARBA" id="ARBA00009820"/>
    </source>
</evidence>
<dbReference type="SUPFAM" id="SSF48452">
    <property type="entry name" value="TPR-like"/>
    <property type="match status" value="1"/>
</dbReference>
<dbReference type="PANTHER" id="PTHR36842:SF1">
    <property type="entry name" value="PROTEIN TOLB"/>
    <property type="match status" value="1"/>
</dbReference>
<dbReference type="InterPro" id="IPR011042">
    <property type="entry name" value="6-blade_b-propeller_TolB-like"/>
</dbReference>
<dbReference type="InterPro" id="IPR011659">
    <property type="entry name" value="WD40"/>
</dbReference>
<sequence length="710" mass="79293">MKAKRFYSIAIFLMITLVFTGFQNQQDHKVLFEKAKYTMETKANLKEAINLFESLIKTYPNEKEYVAKSLLYQGMCYEKLGNQEAVKKYQTLVNNFPGQKNEVTLAKERLSRLVIAEKELETPLEPKFTKIKMPTNPGNGVLSPDGKRLAFIYDGCVWTIPVSGGIDQNIAGEPKRITDNIGAWDMSNSFCWSGNGKWIAVNAKTNEHKSPDMPIYVVPSEDGKPQKVQVTSHMCGWPSEYRLSLSPDGKTLAYTTGYKPGDWQKKFTHIYTVPVNGGEEKVLTEEGTQEPAFSPDGSMIAYVKCLKDNIVNYYYSNIWVIPSNGGTAVKVTNFQSGQAFGPVWSADGKMIAFLRRPEWQNPKEVWIAPITDKGNPSAPAQKIDLPLESFHALAGWTPDNKIGIQLMNPEYEIIYTVPVSGGIATQITPQGWKSYPKWSPDGKKIFFRGDRGKIAYVPADGGTIDSIPIRSEFDIFGALPGSGNEISPDGKTIVFSGGKIFYENSERKWDVNIYTIPVEGGNPTQLTQVAVELQDRFPCWSPDGNTIAFIRPEIIDKEFFMHIYTISKGGENLKKITDKSDEVSWAPIDWSPDGKYITFFTKNNTIQSIPAEGGESVLITRVDSVNSQFDLSWSPVGKELAYTDQGKIWVYSPESGKTREVKTGVDARATKIGWSPDGEKIAFTAFSGGNAEFWQMENFLPKEETAISQD</sequence>
<dbReference type="InterPro" id="IPR015943">
    <property type="entry name" value="WD40/YVTN_repeat-like_dom_sf"/>
</dbReference>
<evidence type="ECO:0000313" key="3">
    <source>
        <dbReference type="EMBL" id="MCY1722617.1"/>
    </source>
</evidence>
<dbReference type="Gene3D" id="1.25.40.10">
    <property type="entry name" value="Tetratricopeptide repeat domain"/>
    <property type="match status" value="1"/>
</dbReference>
<name>A0A9X3FA26_9BACT</name>
<dbReference type="EMBL" id="JAPOHD010000061">
    <property type="protein sequence ID" value="MCY1722617.1"/>
    <property type="molecule type" value="Genomic_DNA"/>
</dbReference>
<dbReference type="SUPFAM" id="SSF82171">
    <property type="entry name" value="DPP6 N-terminal domain-like"/>
    <property type="match status" value="2"/>
</dbReference>
<dbReference type="Gene3D" id="2.120.10.30">
    <property type="entry name" value="TolB, C-terminal domain"/>
    <property type="match status" value="2"/>
</dbReference>